<keyword evidence="2" id="KW-0472">Membrane</keyword>
<keyword evidence="2" id="KW-0812">Transmembrane</keyword>
<reference evidence="5 6" key="1">
    <citation type="submission" date="2020-02" db="EMBL/GenBank/DDBJ databases">
        <authorList>
            <person name="Li X.-J."/>
            <person name="Feng X.-M."/>
        </authorList>
    </citation>
    <scope>NUCLEOTIDE SEQUENCE [LARGE SCALE GENOMIC DNA]</scope>
    <source>
        <strain evidence="5 6">CGMCC 4.7225</strain>
    </source>
</reference>
<dbReference type="InterPro" id="IPR025645">
    <property type="entry name" value="DUF4349"/>
</dbReference>
<name>A0A6N9YGD7_9ACTN</name>
<organism evidence="5 6">
    <name type="scientific">Phytoactinopolyspora alkaliphila</name>
    <dbReference type="NCBI Taxonomy" id="1783498"/>
    <lineage>
        <taxon>Bacteria</taxon>
        <taxon>Bacillati</taxon>
        <taxon>Actinomycetota</taxon>
        <taxon>Actinomycetes</taxon>
        <taxon>Jiangellales</taxon>
        <taxon>Jiangellaceae</taxon>
        <taxon>Phytoactinopolyspora</taxon>
    </lineage>
</organism>
<evidence type="ECO:0000313" key="5">
    <source>
        <dbReference type="EMBL" id="NED94121.1"/>
    </source>
</evidence>
<evidence type="ECO:0000256" key="2">
    <source>
        <dbReference type="SAM" id="Phobius"/>
    </source>
</evidence>
<comment type="caution">
    <text evidence="5">The sequence shown here is derived from an EMBL/GenBank/DDBJ whole genome shotgun (WGS) entry which is preliminary data.</text>
</comment>
<feature type="transmembrane region" description="Helical" evidence="2">
    <location>
        <begin position="268"/>
        <end position="290"/>
    </location>
</feature>
<dbReference type="PROSITE" id="PS51257">
    <property type="entry name" value="PROKAR_LIPOPROTEIN"/>
    <property type="match status" value="1"/>
</dbReference>
<feature type="domain" description="DUF4349" evidence="4">
    <location>
        <begin position="83"/>
        <end position="287"/>
    </location>
</feature>
<accession>A0A6N9YGD7</accession>
<dbReference type="Proteomes" id="UP000469185">
    <property type="component" value="Unassembled WGS sequence"/>
</dbReference>
<feature type="signal peptide" evidence="3">
    <location>
        <begin position="1"/>
        <end position="23"/>
    </location>
</feature>
<proteinExistence type="predicted"/>
<evidence type="ECO:0000256" key="3">
    <source>
        <dbReference type="SAM" id="SignalP"/>
    </source>
</evidence>
<dbReference type="Pfam" id="PF14257">
    <property type="entry name" value="DUF4349"/>
    <property type="match status" value="1"/>
</dbReference>
<dbReference type="AlphaFoldDB" id="A0A6N9YGD7"/>
<gene>
    <name evidence="5" type="ORF">G1H11_02225</name>
</gene>
<dbReference type="EMBL" id="JAAGOB010000001">
    <property type="protein sequence ID" value="NED94121.1"/>
    <property type="molecule type" value="Genomic_DNA"/>
</dbReference>
<keyword evidence="2" id="KW-1133">Transmembrane helix</keyword>
<feature type="region of interest" description="Disordered" evidence="1">
    <location>
        <begin position="25"/>
        <end position="70"/>
    </location>
</feature>
<sequence>MKRRTVVAYAAAGAVLFTGACSAVGSDSSGGSDMDRNVAAQEAPDSDDSASSPDGESQGGEEASAARGSAGVITQVPDEALGRSIVYTIGLSITTDDVDEAAAKAASVARSAGGFVADERTTSHSSTLTLRVPTEQHSDAVAELQDLGEVTHRSRSTEDVTQQVVDTKSRISSQRESIARIRTLLGEAEELSDVISIEAELAAREADLDALLSRQEQLSNLTTLATIDVTFRAASAEAEDSEAAVGFLAGLKNGWNAFTDVMGGAATALGAALPFMLLAAVLGVPLWLWLRRRRPSGQHPMAAQPSVPPAA</sequence>
<keyword evidence="3" id="KW-0732">Signal</keyword>
<evidence type="ECO:0000259" key="4">
    <source>
        <dbReference type="Pfam" id="PF14257"/>
    </source>
</evidence>
<keyword evidence="6" id="KW-1185">Reference proteome</keyword>
<dbReference type="RefSeq" id="WP_163815572.1">
    <property type="nucleotide sequence ID" value="NZ_JAAGOB010000001.1"/>
</dbReference>
<feature type="compositionally biased region" description="Low complexity" evidence="1">
    <location>
        <begin position="49"/>
        <end position="70"/>
    </location>
</feature>
<evidence type="ECO:0000313" key="6">
    <source>
        <dbReference type="Proteomes" id="UP000469185"/>
    </source>
</evidence>
<feature type="chain" id="PRO_5026815868" evidence="3">
    <location>
        <begin position="24"/>
        <end position="311"/>
    </location>
</feature>
<protein>
    <submittedName>
        <fullName evidence="5">DUF4349 domain-containing protein</fullName>
    </submittedName>
</protein>
<evidence type="ECO:0000256" key="1">
    <source>
        <dbReference type="SAM" id="MobiDB-lite"/>
    </source>
</evidence>